<dbReference type="InterPro" id="IPR048279">
    <property type="entry name" value="MdtK-like"/>
</dbReference>
<dbReference type="CDD" id="cd13138">
    <property type="entry name" value="MATE_yoeA_like"/>
    <property type="match status" value="1"/>
</dbReference>
<evidence type="ECO:0000256" key="1">
    <source>
        <dbReference type="ARBA" id="ARBA00004651"/>
    </source>
</evidence>
<dbReference type="RefSeq" id="WP_285932237.1">
    <property type="nucleotide sequence ID" value="NZ_JASTZU010000036.1"/>
</dbReference>
<proteinExistence type="inferred from homology"/>
<keyword evidence="5 8" id="KW-0812">Transmembrane</keyword>
<feature type="transmembrane region" description="Helical" evidence="8">
    <location>
        <begin position="194"/>
        <end position="215"/>
    </location>
</feature>
<feature type="transmembrane region" description="Helical" evidence="8">
    <location>
        <begin position="136"/>
        <end position="157"/>
    </location>
</feature>
<sequence length="448" mass="49076">MKNQQDFTRGNILKQLLYFSAPIMFTNLLQVSYQFADNLWVGNLLGSNALGAVAISSTVIFTILSFIIGINNTTLTVLSQQKGKDNEQGLKKYLNAFVVTLTFMAIVLGFIGYLAAGPILSLLGTPESMMSDATSYLKINTLGILFLLGYNFIGTVLRALGDSRTPLRFVMLAVGLNIVLDPFFISVINLGVNGAAYATVCSQGIAFVYGVYFVLRRSLVPFSIPSLPKWDEVKLILHLGIPSGLQMSVISAGVAAIMSVVTSHGEDVVAGFSAAQRLDSIFMLPAHALGTAVNSMAGQNIAVNKWDRVSKITKYGVLYNLSVMFTFAVIIVLFANYGIQLFIQDEEAVKFGAQYLTIIAFFYPFLGLNFVLNGIVRASGAMYQVLVLNLISFWVLRYPLTYISSNLFGEIGIGIGMGISFIVSSLLAFLYYRYGNWRKKQLFNSKES</sequence>
<evidence type="ECO:0000256" key="4">
    <source>
        <dbReference type="ARBA" id="ARBA00022475"/>
    </source>
</evidence>
<reference evidence="9 10" key="1">
    <citation type="submission" date="2023-06" db="EMBL/GenBank/DDBJ databases">
        <title>Aquibacillus rhizosphaerae LR5S19.</title>
        <authorList>
            <person name="Sun J.-Q."/>
        </authorList>
    </citation>
    <scope>NUCLEOTIDE SEQUENCE [LARGE SCALE GENOMIC DNA]</scope>
    <source>
        <strain evidence="9 10">LR5S19</strain>
    </source>
</reference>
<dbReference type="Pfam" id="PF01554">
    <property type="entry name" value="MatE"/>
    <property type="match status" value="2"/>
</dbReference>
<dbReference type="PANTHER" id="PTHR43549">
    <property type="entry name" value="MULTIDRUG RESISTANCE PROTEIN YPNP-RELATED"/>
    <property type="match status" value="1"/>
</dbReference>
<feature type="transmembrane region" description="Helical" evidence="8">
    <location>
        <begin position="351"/>
        <end position="372"/>
    </location>
</feature>
<evidence type="ECO:0000256" key="2">
    <source>
        <dbReference type="ARBA" id="ARBA00010199"/>
    </source>
</evidence>
<evidence type="ECO:0000256" key="6">
    <source>
        <dbReference type="ARBA" id="ARBA00022989"/>
    </source>
</evidence>
<feature type="transmembrane region" description="Helical" evidence="8">
    <location>
        <begin position="93"/>
        <end position="116"/>
    </location>
</feature>
<name>A0ABT7L8Z0_9BACI</name>
<accession>A0ABT7L8Z0</accession>
<feature type="transmembrane region" description="Helical" evidence="8">
    <location>
        <begin position="235"/>
        <end position="261"/>
    </location>
</feature>
<feature type="transmembrane region" description="Helical" evidence="8">
    <location>
        <begin position="411"/>
        <end position="432"/>
    </location>
</feature>
<organism evidence="9 10">
    <name type="scientific">Aquibacillus rhizosphaerae</name>
    <dbReference type="NCBI Taxonomy" id="3051431"/>
    <lineage>
        <taxon>Bacteria</taxon>
        <taxon>Bacillati</taxon>
        <taxon>Bacillota</taxon>
        <taxon>Bacilli</taxon>
        <taxon>Bacillales</taxon>
        <taxon>Bacillaceae</taxon>
        <taxon>Aquibacillus</taxon>
    </lineage>
</organism>
<keyword evidence="10" id="KW-1185">Reference proteome</keyword>
<dbReference type="PANTHER" id="PTHR43549:SF3">
    <property type="entry name" value="MULTIDRUG RESISTANCE PROTEIN YPNP-RELATED"/>
    <property type="match status" value="1"/>
</dbReference>
<gene>
    <name evidence="9" type="ORF">QQS35_11340</name>
</gene>
<dbReference type="EMBL" id="JASTZU010000036">
    <property type="protein sequence ID" value="MDL4841045.1"/>
    <property type="molecule type" value="Genomic_DNA"/>
</dbReference>
<protein>
    <submittedName>
        <fullName evidence="9">MATE family efflux transporter</fullName>
    </submittedName>
</protein>
<keyword evidence="3" id="KW-0813">Transport</keyword>
<feature type="transmembrane region" description="Helical" evidence="8">
    <location>
        <begin position="49"/>
        <end position="72"/>
    </location>
</feature>
<feature type="transmembrane region" description="Helical" evidence="8">
    <location>
        <begin position="315"/>
        <end position="339"/>
    </location>
</feature>
<keyword evidence="4" id="KW-1003">Cell membrane</keyword>
<evidence type="ECO:0000256" key="8">
    <source>
        <dbReference type="SAM" id="Phobius"/>
    </source>
</evidence>
<comment type="caution">
    <text evidence="9">The sequence shown here is derived from an EMBL/GenBank/DDBJ whole genome shotgun (WGS) entry which is preliminary data.</text>
</comment>
<evidence type="ECO:0000256" key="3">
    <source>
        <dbReference type="ARBA" id="ARBA00022448"/>
    </source>
</evidence>
<feature type="transmembrane region" description="Helical" evidence="8">
    <location>
        <begin position="281"/>
        <end position="303"/>
    </location>
</feature>
<keyword evidence="7 8" id="KW-0472">Membrane</keyword>
<dbReference type="NCBIfam" id="TIGR00797">
    <property type="entry name" value="matE"/>
    <property type="match status" value="1"/>
</dbReference>
<comment type="subcellular location">
    <subcellularLocation>
        <location evidence="1">Cell membrane</location>
        <topology evidence="1">Multi-pass membrane protein</topology>
    </subcellularLocation>
</comment>
<keyword evidence="6 8" id="KW-1133">Transmembrane helix</keyword>
<dbReference type="InterPro" id="IPR052031">
    <property type="entry name" value="Membrane_Transporter-Flippase"/>
</dbReference>
<evidence type="ECO:0000313" key="9">
    <source>
        <dbReference type="EMBL" id="MDL4841045.1"/>
    </source>
</evidence>
<feature type="transmembrane region" description="Helical" evidence="8">
    <location>
        <begin position="169"/>
        <end position="188"/>
    </location>
</feature>
<feature type="transmembrane region" description="Helical" evidence="8">
    <location>
        <begin position="12"/>
        <end position="29"/>
    </location>
</feature>
<dbReference type="Proteomes" id="UP001235343">
    <property type="component" value="Unassembled WGS sequence"/>
</dbReference>
<evidence type="ECO:0000256" key="5">
    <source>
        <dbReference type="ARBA" id="ARBA00022692"/>
    </source>
</evidence>
<feature type="transmembrane region" description="Helical" evidence="8">
    <location>
        <begin position="381"/>
        <end position="399"/>
    </location>
</feature>
<comment type="similarity">
    <text evidence="2">Belongs to the multi antimicrobial extrusion (MATE) (TC 2.A.66.1) family.</text>
</comment>
<dbReference type="InterPro" id="IPR002528">
    <property type="entry name" value="MATE_fam"/>
</dbReference>
<dbReference type="PIRSF" id="PIRSF006603">
    <property type="entry name" value="DinF"/>
    <property type="match status" value="1"/>
</dbReference>
<evidence type="ECO:0000256" key="7">
    <source>
        <dbReference type="ARBA" id="ARBA00023136"/>
    </source>
</evidence>
<evidence type="ECO:0000313" key="10">
    <source>
        <dbReference type="Proteomes" id="UP001235343"/>
    </source>
</evidence>